<feature type="domain" description="Beta-lactamase-related" evidence="1">
    <location>
        <begin position="24"/>
        <end position="96"/>
    </location>
</feature>
<dbReference type="InterPro" id="IPR001466">
    <property type="entry name" value="Beta-lactam-related"/>
</dbReference>
<reference evidence="2 3" key="1">
    <citation type="submission" date="2013-03" db="EMBL/GenBank/DDBJ databases">
        <title>The Genome Sequence of Cladophialophora psammophila CBS 110553.</title>
        <authorList>
            <consortium name="The Broad Institute Genomics Platform"/>
            <person name="Cuomo C."/>
            <person name="de Hoog S."/>
            <person name="Gorbushina A."/>
            <person name="Walker B."/>
            <person name="Young S.K."/>
            <person name="Zeng Q."/>
            <person name="Gargeya S."/>
            <person name="Fitzgerald M."/>
            <person name="Haas B."/>
            <person name="Abouelleil A."/>
            <person name="Allen A.W."/>
            <person name="Alvarado L."/>
            <person name="Arachchi H.M."/>
            <person name="Berlin A.M."/>
            <person name="Chapman S.B."/>
            <person name="Gainer-Dewar J."/>
            <person name="Goldberg J."/>
            <person name="Griggs A."/>
            <person name="Gujja S."/>
            <person name="Hansen M."/>
            <person name="Howarth C."/>
            <person name="Imamovic A."/>
            <person name="Ireland A."/>
            <person name="Larimer J."/>
            <person name="McCowan C."/>
            <person name="Murphy C."/>
            <person name="Pearson M."/>
            <person name="Poon T.W."/>
            <person name="Priest M."/>
            <person name="Roberts A."/>
            <person name="Saif S."/>
            <person name="Shea T."/>
            <person name="Sisk P."/>
            <person name="Sykes S."/>
            <person name="Wortman J."/>
            <person name="Nusbaum C."/>
            <person name="Birren B."/>
        </authorList>
    </citation>
    <scope>NUCLEOTIDE SEQUENCE [LARGE SCALE GENOMIC DNA]</scope>
    <source>
        <strain evidence="2 3">CBS 110553</strain>
    </source>
</reference>
<keyword evidence="3" id="KW-1185">Reference proteome</keyword>
<dbReference type="RefSeq" id="XP_007749531.1">
    <property type="nucleotide sequence ID" value="XM_007751341.1"/>
</dbReference>
<dbReference type="SUPFAM" id="SSF56601">
    <property type="entry name" value="beta-lactamase/transpeptidase-like"/>
    <property type="match status" value="1"/>
</dbReference>
<dbReference type="AlphaFoldDB" id="W9WNB0"/>
<name>W9WNB0_9EURO</name>
<dbReference type="InterPro" id="IPR012338">
    <property type="entry name" value="Beta-lactam/transpept-like"/>
</dbReference>
<dbReference type="OrthoDB" id="5946976at2759"/>
<gene>
    <name evidence="2" type="ORF">A1O5_10767</name>
</gene>
<dbReference type="Gene3D" id="3.40.710.10">
    <property type="entry name" value="DD-peptidase/beta-lactamase superfamily"/>
    <property type="match status" value="2"/>
</dbReference>
<dbReference type="GeneID" id="19195458"/>
<dbReference type="STRING" id="1182543.W9WNB0"/>
<dbReference type="Pfam" id="PF00144">
    <property type="entry name" value="Beta-lactamase"/>
    <property type="match status" value="1"/>
</dbReference>
<dbReference type="PANTHER" id="PTHR43283:SF3">
    <property type="entry name" value="BETA-LACTAMASE FAMILY PROTEIN (AFU_ORTHOLOGUE AFUA_5G07500)"/>
    <property type="match status" value="1"/>
</dbReference>
<dbReference type="EMBL" id="AMGX01000021">
    <property type="protein sequence ID" value="EXJ66151.1"/>
    <property type="molecule type" value="Genomic_DNA"/>
</dbReference>
<dbReference type="Proteomes" id="UP000019471">
    <property type="component" value="Unassembled WGS sequence"/>
</dbReference>
<sequence length="391" mass="42837">MSTLDYQLSDDGATALHKRLVDAVADPVKSIPGAVVCVVNNSGKLIFSEAQGKIGSQSPEPMELDTIFWLASCSKLILSIACMQLVERGLLNLDDPDQVELLCPRLKAVQILKQDSNGELGRGLALWRTVPAFLDSDIVREANAVQFNNEWVSLMVELASGQRMEDYLRNNIFEPLGLGNATLFPNEVMQKKLTKMNHRSPADGSLKEGRHFMQSILDIANEDDKSSAFQNAAGGIFARPVEYCGIINLLLQSFPTNVISMTEIIATLLNGGLSPTTNARILRSSTVDIMFLNQIPQFPDFARKGIPSALREDTNPIPELYPSQPHHQPQGWGLSFMLTLEPTPQGRGPFSASWAGMANCYWWADRHKGVGGFVGTQIVPFAGESCSPYTA</sequence>
<dbReference type="InterPro" id="IPR050789">
    <property type="entry name" value="Diverse_Enzym_Activities"/>
</dbReference>
<dbReference type="PANTHER" id="PTHR43283">
    <property type="entry name" value="BETA-LACTAMASE-RELATED"/>
    <property type="match status" value="1"/>
</dbReference>
<organism evidence="2 3">
    <name type="scientific">Cladophialophora psammophila CBS 110553</name>
    <dbReference type="NCBI Taxonomy" id="1182543"/>
    <lineage>
        <taxon>Eukaryota</taxon>
        <taxon>Fungi</taxon>
        <taxon>Dikarya</taxon>
        <taxon>Ascomycota</taxon>
        <taxon>Pezizomycotina</taxon>
        <taxon>Eurotiomycetes</taxon>
        <taxon>Chaetothyriomycetidae</taxon>
        <taxon>Chaetothyriales</taxon>
        <taxon>Herpotrichiellaceae</taxon>
        <taxon>Cladophialophora</taxon>
    </lineage>
</organism>
<dbReference type="eggNOG" id="ENOG502QQGR">
    <property type="taxonomic scope" value="Eukaryota"/>
</dbReference>
<comment type="caution">
    <text evidence="2">The sequence shown here is derived from an EMBL/GenBank/DDBJ whole genome shotgun (WGS) entry which is preliminary data.</text>
</comment>
<evidence type="ECO:0000259" key="1">
    <source>
        <dbReference type="Pfam" id="PF00144"/>
    </source>
</evidence>
<proteinExistence type="predicted"/>
<dbReference type="HOGENOM" id="CLU_020027_11_1_1"/>
<evidence type="ECO:0000313" key="3">
    <source>
        <dbReference type="Proteomes" id="UP000019471"/>
    </source>
</evidence>
<accession>W9WNB0</accession>
<protein>
    <recommendedName>
        <fullName evidence="1">Beta-lactamase-related domain-containing protein</fullName>
    </recommendedName>
</protein>
<evidence type="ECO:0000313" key="2">
    <source>
        <dbReference type="EMBL" id="EXJ66151.1"/>
    </source>
</evidence>